<dbReference type="AlphaFoldDB" id="A0AAQ5ZH55"/>
<feature type="region of interest" description="Disordered" evidence="4">
    <location>
        <begin position="134"/>
        <end position="165"/>
    </location>
</feature>
<dbReference type="InterPro" id="IPR029267">
    <property type="entry name" value="FAM212"/>
</dbReference>
<organism evidence="6 7">
    <name type="scientific">Amphiprion ocellaris</name>
    <name type="common">Clown anemonefish</name>
    <dbReference type="NCBI Taxonomy" id="80972"/>
    <lineage>
        <taxon>Eukaryota</taxon>
        <taxon>Metazoa</taxon>
        <taxon>Chordata</taxon>
        <taxon>Craniata</taxon>
        <taxon>Vertebrata</taxon>
        <taxon>Euteleostomi</taxon>
        <taxon>Actinopterygii</taxon>
        <taxon>Neopterygii</taxon>
        <taxon>Teleostei</taxon>
        <taxon>Neoteleostei</taxon>
        <taxon>Acanthomorphata</taxon>
        <taxon>Ovalentaria</taxon>
        <taxon>Pomacentridae</taxon>
        <taxon>Amphiprion</taxon>
    </lineage>
</organism>
<keyword evidence="7" id="KW-1185">Reference proteome</keyword>
<dbReference type="Ensembl" id="ENSAOCT00000058968.1">
    <property type="protein sequence ID" value="ENSAOCP00000063125.1"/>
    <property type="gene ID" value="ENSAOCG00000002866.2"/>
</dbReference>
<dbReference type="GO" id="GO:0030291">
    <property type="term" value="F:protein serine/threonine kinase inhibitor activity"/>
    <property type="evidence" value="ECO:0007669"/>
    <property type="project" value="InterPro"/>
</dbReference>
<sequence length="364" mass="41206">MWIRGGRRTQERLHLRSAVRLWSCCALGLSLNRMQRKKNKVLNSTANTFSQAMLCLGDSTDCLRDQMQCMMRSLQDLKQISRPRPLSEPCVRSFAVTRLCKQRAQQERLTRLRVSDASEASTYDSACCLASPLEEEEEEEQQEHERLAQGSPSSEKSADFDSGYSEASWQDEGVVLRRTRNVRVSSSACLRTNRGPSGRIRPKSTSDACLERWTSFEASDPEDWTTSLLSRSRNRQPLVLGDNSFADLIKNWMDLPDCPEPAELKPSAGRRLAKDILGNMRRRLAGMSKGVEMRQRPADTTKVNRAAEAPKRLSCPVGLQSLKPFFHQSHTGLHQLDTDFYQFTALMKTGSRQPIICNDIIGYI</sequence>
<dbReference type="Pfam" id="PF15342">
    <property type="entry name" value="FAM212"/>
    <property type="match status" value="1"/>
</dbReference>
<dbReference type="InterPro" id="IPR039201">
    <property type="entry name" value="Inka"/>
</dbReference>
<comment type="similarity">
    <text evidence="2">Belongs to the INKA family.</text>
</comment>
<dbReference type="RefSeq" id="XP_023135569.2">
    <property type="nucleotide sequence ID" value="XM_023279801.3"/>
</dbReference>
<evidence type="ECO:0000256" key="1">
    <source>
        <dbReference type="ARBA" id="ARBA00004123"/>
    </source>
</evidence>
<dbReference type="FunFam" id="3.30.200.20:FF:001101">
    <property type="entry name" value="Inka box actin regulator 1b"/>
    <property type="match status" value="1"/>
</dbReference>
<protein>
    <submittedName>
        <fullName evidence="6">Inka box actin regulator 1b</fullName>
    </submittedName>
</protein>
<keyword evidence="3" id="KW-0539">Nucleus</keyword>
<dbReference type="PANTHER" id="PTHR28615">
    <property type="entry name" value="PAK4-INHIBITOR INKA1-RELATED"/>
    <property type="match status" value="1"/>
</dbReference>
<evidence type="ECO:0000313" key="7">
    <source>
        <dbReference type="Proteomes" id="UP001501940"/>
    </source>
</evidence>
<dbReference type="GO" id="GO:0005634">
    <property type="term" value="C:nucleus"/>
    <property type="evidence" value="ECO:0007669"/>
    <property type="project" value="UniProtKB-SubCell"/>
</dbReference>
<dbReference type="Gene3D" id="3.30.200.20">
    <property type="entry name" value="Phosphorylase Kinase, domain 1"/>
    <property type="match status" value="1"/>
</dbReference>
<dbReference type="GeneTree" id="ENSGT00530000063849"/>
<dbReference type="GO" id="GO:0019901">
    <property type="term" value="F:protein kinase binding"/>
    <property type="evidence" value="ECO:0007669"/>
    <property type="project" value="TreeGrafter"/>
</dbReference>
<evidence type="ECO:0000256" key="3">
    <source>
        <dbReference type="ARBA" id="ARBA00023242"/>
    </source>
</evidence>
<reference evidence="6" key="2">
    <citation type="submission" date="2025-08" db="UniProtKB">
        <authorList>
            <consortium name="Ensembl"/>
        </authorList>
    </citation>
    <scope>IDENTIFICATION</scope>
</reference>
<reference evidence="6 7" key="1">
    <citation type="submission" date="2022-01" db="EMBL/GenBank/DDBJ databases">
        <title>A chromosome-scale genome assembly of the false clownfish, Amphiprion ocellaris.</title>
        <authorList>
            <person name="Ryu T."/>
        </authorList>
    </citation>
    <scope>NUCLEOTIDE SEQUENCE [LARGE SCALE GENOMIC DNA]</scope>
</reference>
<accession>A0AAQ5ZH55</accession>
<dbReference type="PANTHER" id="PTHR28615:SF1">
    <property type="entry name" value="PAK4-INHIBITOR INKA1"/>
    <property type="match status" value="1"/>
</dbReference>
<dbReference type="GeneID" id="111574956"/>
<dbReference type="Proteomes" id="UP001501940">
    <property type="component" value="Chromosome 5"/>
</dbReference>
<dbReference type="KEGG" id="aoce:111574956"/>
<name>A0AAQ5ZH55_AMPOC</name>
<feature type="domain" description="FAM212" evidence="5">
    <location>
        <begin position="201"/>
        <end position="257"/>
    </location>
</feature>
<comment type="subcellular location">
    <subcellularLocation>
        <location evidence="1">Nucleus</location>
    </subcellularLocation>
</comment>
<evidence type="ECO:0000256" key="2">
    <source>
        <dbReference type="ARBA" id="ARBA00008302"/>
    </source>
</evidence>
<evidence type="ECO:0000256" key="4">
    <source>
        <dbReference type="SAM" id="MobiDB-lite"/>
    </source>
</evidence>
<proteinExistence type="inferred from homology"/>
<evidence type="ECO:0000259" key="5">
    <source>
        <dbReference type="Pfam" id="PF15342"/>
    </source>
</evidence>
<evidence type="ECO:0000313" key="6">
    <source>
        <dbReference type="Ensembl" id="ENSAOCP00000063125.1"/>
    </source>
</evidence>
<reference evidence="6" key="3">
    <citation type="submission" date="2025-09" db="UniProtKB">
        <authorList>
            <consortium name="Ensembl"/>
        </authorList>
    </citation>
    <scope>IDENTIFICATION</scope>
</reference>